<dbReference type="InterPro" id="IPR011234">
    <property type="entry name" value="Fumarylacetoacetase-like_C"/>
</dbReference>
<sequence>MTNVDDMAARLIISRQGGTPLPWQEALPGDHDEAYAVQDATLAPLGRIGGWKVGAKTPFAEPTCAPLPVSGLVTSGSRLGAGFRLRGVEVEVALRVRRALGGEDAVLPDRDLSHAFDAVFPVLEIVETRLDGWRESAPLSQLADLQSHGALVLGPVSSVAPFSMDFGNVVAELSFDGQPVAQTVAGNPAGSLWRLIRWLMNHCAERRMPLEPGQIVTTGSFTGIVFAEAGTRVRARLAGIGEVEARFDLVHHT</sequence>
<evidence type="ECO:0000256" key="1">
    <source>
        <dbReference type="ARBA" id="ARBA00023239"/>
    </source>
</evidence>
<dbReference type="Pfam" id="PF01557">
    <property type="entry name" value="FAA_hydrolase"/>
    <property type="match status" value="1"/>
</dbReference>
<accession>A0A2N0DEG4</accession>
<dbReference type="AlphaFoldDB" id="A0A2N0DEG4"/>
<keyword evidence="1" id="KW-0456">Lyase</keyword>
<dbReference type="PANTHER" id="PTHR30143">
    <property type="entry name" value="ACID HYDRATASE"/>
    <property type="match status" value="1"/>
</dbReference>
<reference evidence="3 4" key="2">
    <citation type="submission" date="2017-12" db="EMBL/GenBank/DDBJ databases">
        <title>Genome sequence of Rhizobium sullae HCNT1 isolated from Sulla coronaria nodules and featuring peculiar denitrification phenotypes.</title>
        <authorList>
            <person name="De Diego-Diaz B."/>
            <person name="Treu L."/>
            <person name="Campanaro S."/>
            <person name="Da Silva Duarte V."/>
            <person name="Basaglia M."/>
            <person name="Favaro L."/>
            <person name="Casella S."/>
            <person name="Squartini A."/>
        </authorList>
    </citation>
    <scope>NUCLEOTIDE SEQUENCE [LARGE SCALE GENOMIC DNA]</scope>
    <source>
        <strain evidence="3 4">HCNT1</strain>
    </source>
</reference>
<reference evidence="3 4" key="1">
    <citation type="submission" date="2017-11" db="EMBL/GenBank/DDBJ databases">
        <authorList>
            <person name="Han C.G."/>
        </authorList>
    </citation>
    <scope>NUCLEOTIDE SEQUENCE [LARGE SCALE GENOMIC DNA]</scope>
    <source>
        <strain evidence="3 4">HCNT1</strain>
    </source>
</reference>
<dbReference type="GO" id="GO:0008684">
    <property type="term" value="F:2-oxopent-4-enoate hydratase activity"/>
    <property type="evidence" value="ECO:0007669"/>
    <property type="project" value="TreeGrafter"/>
</dbReference>
<comment type="caution">
    <text evidence="3">The sequence shown here is derived from an EMBL/GenBank/DDBJ whole genome shotgun (WGS) entry which is preliminary data.</text>
</comment>
<dbReference type="Gene3D" id="3.90.850.10">
    <property type="entry name" value="Fumarylacetoacetase-like, C-terminal domain"/>
    <property type="match status" value="1"/>
</dbReference>
<dbReference type="Proteomes" id="UP000232164">
    <property type="component" value="Unassembled WGS sequence"/>
</dbReference>
<dbReference type="PANTHER" id="PTHR30143:SF0">
    <property type="entry name" value="2-KETO-4-PENTENOATE HYDRATASE"/>
    <property type="match status" value="1"/>
</dbReference>
<gene>
    <name evidence="3" type="ORF">CWR43_06105</name>
</gene>
<evidence type="ECO:0000259" key="2">
    <source>
        <dbReference type="Pfam" id="PF01557"/>
    </source>
</evidence>
<dbReference type="InterPro" id="IPR050772">
    <property type="entry name" value="Hydratase-Decarb/MhpD_sf"/>
</dbReference>
<dbReference type="GO" id="GO:0005737">
    <property type="term" value="C:cytoplasm"/>
    <property type="evidence" value="ECO:0007669"/>
    <property type="project" value="TreeGrafter"/>
</dbReference>
<dbReference type="STRING" id="1041146.GCA_000427985_03828"/>
<proteinExistence type="predicted"/>
<organism evidence="3 4">
    <name type="scientific">Rhizobium sullae</name>
    <name type="common">Rhizobium hedysari</name>
    <dbReference type="NCBI Taxonomy" id="50338"/>
    <lineage>
        <taxon>Bacteria</taxon>
        <taxon>Pseudomonadati</taxon>
        <taxon>Pseudomonadota</taxon>
        <taxon>Alphaproteobacteria</taxon>
        <taxon>Hyphomicrobiales</taxon>
        <taxon>Rhizobiaceae</taxon>
        <taxon>Rhizobium/Agrobacterium group</taxon>
        <taxon>Rhizobium</taxon>
    </lineage>
</organism>
<protein>
    <submittedName>
        <fullName evidence="3">Hydratase</fullName>
    </submittedName>
</protein>
<evidence type="ECO:0000313" key="3">
    <source>
        <dbReference type="EMBL" id="PKA44490.1"/>
    </source>
</evidence>
<dbReference type="InterPro" id="IPR036663">
    <property type="entry name" value="Fumarylacetoacetase_C_sf"/>
</dbReference>
<evidence type="ECO:0000313" key="4">
    <source>
        <dbReference type="Proteomes" id="UP000232164"/>
    </source>
</evidence>
<dbReference type="EMBL" id="PIQN01000004">
    <property type="protein sequence ID" value="PKA44490.1"/>
    <property type="molecule type" value="Genomic_DNA"/>
</dbReference>
<dbReference type="RefSeq" id="WP_037143273.1">
    <property type="nucleotide sequence ID" value="NZ_PIQN01000004.1"/>
</dbReference>
<name>A0A2N0DEG4_RHISU</name>
<feature type="domain" description="Fumarylacetoacetase-like C-terminal" evidence="2">
    <location>
        <begin position="88"/>
        <end position="247"/>
    </location>
</feature>
<dbReference type="SUPFAM" id="SSF56529">
    <property type="entry name" value="FAH"/>
    <property type="match status" value="1"/>
</dbReference>